<feature type="transmembrane region" description="Helical" evidence="8">
    <location>
        <begin position="41"/>
        <end position="62"/>
    </location>
</feature>
<evidence type="ECO:0000256" key="5">
    <source>
        <dbReference type="ARBA" id="ARBA00022692"/>
    </source>
</evidence>
<evidence type="ECO:0000256" key="4">
    <source>
        <dbReference type="ARBA" id="ARBA00022475"/>
    </source>
</evidence>
<dbReference type="PANTHER" id="PTHR21716:SF53">
    <property type="entry name" value="PERMEASE PERM-RELATED"/>
    <property type="match status" value="1"/>
</dbReference>
<dbReference type="PANTHER" id="PTHR21716">
    <property type="entry name" value="TRANSMEMBRANE PROTEIN"/>
    <property type="match status" value="1"/>
</dbReference>
<evidence type="ECO:0000256" key="1">
    <source>
        <dbReference type="ARBA" id="ARBA00004651"/>
    </source>
</evidence>
<keyword evidence="5 8" id="KW-0812">Transmembrane</keyword>
<comment type="caution">
    <text evidence="9">The sequence shown here is derived from an EMBL/GenBank/DDBJ whole genome shotgun (WGS) entry which is preliminary data.</text>
</comment>
<feature type="transmembrane region" description="Helical" evidence="8">
    <location>
        <begin position="235"/>
        <end position="257"/>
    </location>
</feature>
<keyword evidence="10" id="KW-1185">Reference proteome</keyword>
<feature type="transmembrane region" description="Helical" evidence="8">
    <location>
        <begin position="83"/>
        <end position="106"/>
    </location>
</feature>
<comment type="similarity">
    <text evidence="2">Belongs to the autoinducer-2 exporter (AI-2E) (TC 2.A.86) family.</text>
</comment>
<dbReference type="RefSeq" id="WP_136006221.1">
    <property type="nucleotide sequence ID" value="NZ_SRYR01000002.1"/>
</dbReference>
<evidence type="ECO:0000256" key="3">
    <source>
        <dbReference type="ARBA" id="ARBA00022448"/>
    </source>
</evidence>
<organism evidence="9 10">
    <name type="scientific">Clostridium sartagoforme</name>
    <dbReference type="NCBI Taxonomy" id="84031"/>
    <lineage>
        <taxon>Bacteria</taxon>
        <taxon>Bacillati</taxon>
        <taxon>Bacillota</taxon>
        <taxon>Clostridia</taxon>
        <taxon>Eubacteriales</taxon>
        <taxon>Clostridiaceae</taxon>
        <taxon>Clostridium</taxon>
    </lineage>
</organism>
<keyword evidence="4" id="KW-1003">Cell membrane</keyword>
<comment type="subcellular location">
    <subcellularLocation>
        <location evidence="1">Cell membrane</location>
        <topology evidence="1">Multi-pass membrane protein</topology>
    </subcellularLocation>
</comment>
<feature type="transmembrane region" description="Helical" evidence="8">
    <location>
        <begin position="299"/>
        <end position="318"/>
    </location>
</feature>
<sequence length="378" mass="42181">MKELNNKFKENLLLGTYLMLLYFILLNIKNIFAMFDGVLSILNPFLLAFCMAFVLNLPMKFFENKIFNFLDKNKSDFVKNLKRPLSILSTFITVIGLIVALGLFVIPELINSLATLMDAVPGYIKSFETLINQYVSSTELLQNIYNALMTTWQDLLRIVTTFLTTSLTGILSTTVTITSGVINFILSVILTIYMLSSKEKLVLNFKKLLFAFSKKEIANKIIDISKISNYTFSKFITGQCIEAVILGVLCFIGMTILSMPYALLISVLIGVTALIPIFGAFIGAIPAVFLILIIDPIKAIWFIVFLLCLQQFEGNIIYPKVVGNSVGLSAIWVMLAMIVGGSTLGLVGMLIGIPTFSVIYQLLKEVTYKKLNEKKVKL</sequence>
<evidence type="ECO:0000256" key="6">
    <source>
        <dbReference type="ARBA" id="ARBA00022989"/>
    </source>
</evidence>
<dbReference type="Pfam" id="PF01594">
    <property type="entry name" value="AI-2E_transport"/>
    <property type="match status" value="1"/>
</dbReference>
<dbReference type="Proteomes" id="UP000306888">
    <property type="component" value="Unassembled WGS sequence"/>
</dbReference>
<evidence type="ECO:0000256" key="8">
    <source>
        <dbReference type="SAM" id="Phobius"/>
    </source>
</evidence>
<accession>A0A4S2DKH2</accession>
<dbReference type="InterPro" id="IPR002549">
    <property type="entry name" value="AI-2E-like"/>
</dbReference>
<dbReference type="GO" id="GO:0055085">
    <property type="term" value="P:transmembrane transport"/>
    <property type="evidence" value="ECO:0007669"/>
    <property type="project" value="TreeGrafter"/>
</dbReference>
<protein>
    <submittedName>
        <fullName evidence="9">AI-2E family transporter</fullName>
    </submittedName>
</protein>
<keyword evidence="3" id="KW-0813">Transport</keyword>
<reference evidence="9 10" key="1">
    <citation type="submission" date="2019-04" db="EMBL/GenBank/DDBJ databases">
        <title>Microbes associate with the intestines of laboratory mice.</title>
        <authorList>
            <person name="Navarre W."/>
            <person name="Wong E."/>
            <person name="Huang K."/>
            <person name="Tropini C."/>
            <person name="Ng K."/>
            <person name="Yu B."/>
        </authorList>
    </citation>
    <scope>NUCLEOTIDE SEQUENCE [LARGE SCALE GENOMIC DNA]</scope>
    <source>
        <strain evidence="9 10">NM50_B9-20</strain>
    </source>
</reference>
<dbReference type="GO" id="GO:0005886">
    <property type="term" value="C:plasma membrane"/>
    <property type="evidence" value="ECO:0007669"/>
    <property type="project" value="UniProtKB-SubCell"/>
</dbReference>
<evidence type="ECO:0000256" key="2">
    <source>
        <dbReference type="ARBA" id="ARBA00009773"/>
    </source>
</evidence>
<keyword evidence="7 8" id="KW-0472">Membrane</keyword>
<feature type="transmembrane region" description="Helical" evidence="8">
    <location>
        <begin position="263"/>
        <end position="292"/>
    </location>
</feature>
<feature type="transmembrane region" description="Helical" evidence="8">
    <location>
        <begin position="12"/>
        <end position="35"/>
    </location>
</feature>
<keyword evidence="6 8" id="KW-1133">Transmembrane helix</keyword>
<proteinExistence type="inferred from homology"/>
<evidence type="ECO:0000313" key="9">
    <source>
        <dbReference type="EMBL" id="TGY42747.1"/>
    </source>
</evidence>
<dbReference type="OrthoDB" id="9793390at2"/>
<dbReference type="EMBL" id="SRYR01000002">
    <property type="protein sequence ID" value="TGY42747.1"/>
    <property type="molecule type" value="Genomic_DNA"/>
</dbReference>
<dbReference type="AlphaFoldDB" id="A0A4S2DKH2"/>
<feature type="transmembrane region" description="Helical" evidence="8">
    <location>
        <begin position="330"/>
        <end position="363"/>
    </location>
</feature>
<evidence type="ECO:0000313" key="10">
    <source>
        <dbReference type="Proteomes" id="UP000306888"/>
    </source>
</evidence>
<gene>
    <name evidence="9" type="ORF">E5347_08030</name>
</gene>
<name>A0A4S2DKH2_9CLOT</name>
<feature type="transmembrane region" description="Helical" evidence="8">
    <location>
        <begin position="170"/>
        <end position="195"/>
    </location>
</feature>
<evidence type="ECO:0000256" key="7">
    <source>
        <dbReference type="ARBA" id="ARBA00023136"/>
    </source>
</evidence>